<sequence length="1129" mass="122614">MASQAPPSIPPRPVKQQAAAQGVSKLPDVPPRPLPKRVDRSVSPGNFPRSPLNEPYHFAKTGTPDPVARPPSVAHLPTPGEEGIEYANVNYQSPSSVLEQEGAAQTRLVAEDLQLHAPKPSLPKSTATAQVQGVTRTDSAQAVSYGVGRASHDDLTTTRTRSRQSFSRPDSAASGERRRSIVHDEQGPATMGLRVPINPLLGDVQAPSPAGLSPQVTGESPRRHGRKKSGMEDFRPPGSYGLHGHGIVPEDRFEREWYAKHPDQLEHEEGQGHGVYEGIGSGRGSFALSSDELNKIVRDTASRGAGFGEYPPIGLQTTTNNLQGTNEKTKSYPDEQIGYMASETYQRSQQNTPHPEPLSRVQTHEPTVESPLRRTSFPAEDAPTAEIRRNMRAASGGSDRAHNEAHHIDIPNRRYNKITGGEESIAETQEARPYIPRAEEGGERDYSLPILAEDEVAKDVGAEYMHAAVSPKYERRHSQQHDDHGSGTITPTSRPASRPGSIYQLHSASHSLSRFLSHQDERDHMHTPLEDVAEYEPLFTDDDGKKALSTAERFKPRPDALQKRFPSQDIWEDTPNSAMYVAEVSTPDLPSQSDPQQSDKSELKATSTFEPPEAEAARKEEVPEEEKRKLVPKEERLARSKWAPHLRDDMPTKARPALANRFPSQDVWEDTPDSSYLVTTVGSPQIEEEETSPVETKPPVPARPAKSRLGEGASSAQIAPSVPPSVPARPQKKVHAVPSADAQLTDPTTLSKEPSSKDFKRTPSIPDRPKPQVPPRPMKKPGDEELSRVTSGGSANSNETERATKAKPQIPARPAAGNIASLKGNFMNDLNKKLGLGPPKEKEPEPETEAKPLEDARKGRARGPQRRAPAKSPAAEVKATPKFSMFSPVGLWQIDDEGHLSTIHKAAAEEHVESPIAQKDHAPAAEPLPSATNSSMKAGAQPASSASDLATNAASEPADPVSTNADDDENVEGELTRKTTASTISGESLDREDSRATTHMLPASQTTTASDSDNQTEKLEKVATKEAEVKAKDEPIKVRNEQVSAAATNSKNTHPPADNHNSLNDRVPIDQTLDTQAQDATPGEDEPKEPMNEEDIDYGKLEEMTALADGKTTAEEDPQAAISSKKIMD</sequence>
<keyword evidence="2" id="KW-1185">Reference proteome</keyword>
<evidence type="ECO:0000313" key="2">
    <source>
        <dbReference type="Proteomes" id="UP001172386"/>
    </source>
</evidence>
<dbReference type="EMBL" id="JAPDRQ010000033">
    <property type="protein sequence ID" value="KAJ9660218.1"/>
    <property type="molecule type" value="Genomic_DNA"/>
</dbReference>
<organism evidence="1 2">
    <name type="scientific">Neophaeococcomyces mojaviensis</name>
    <dbReference type="NCBI Taxonomy" id="3383035"/>
    <lineage>
        <taxon>Eukaryota</taxon>
        <taxon>Fungi</taxon>
        <taxon>Dikarya</taxon>
        <taxon>Ascomycota</taxon>
        <taxon>Pezizomycotina</taxon>
        <taxon>Eurotiomycetes</taxon>
        <taxon>Chaetothyriomycetidae</taxon>
        <taxon>Chaetothyriales</taxon>
        <taxon>Chaetothyriales incertae sedis</taxon>
        <taxon>Neophaeococcomyces</taxon>
    </lineage>
</organism>
<protein>
    <submittedName>
        <fullName evidence="1">Uncharacterized protein</fullName>
    </submittedName>
</protein>
<dbReference type="Proteomes" id="UP001172386">
    <property type="component" value="Unassembled WGS sequence"/>
</dbReference>
<evidence type="ECO:0000313" key="1">
    <source>
        <dbReference type="EMBL" id="KAJ9660218.1"/>
    </source>
</evidence>
<proteinExistence type="predicted"/>
<reference evidence="1" key="1">
    <citation type="submission" date="2022-10" db="EMBL/GenBank/DDBJ databases">
        <title>Culturing micro-colonial fungi from biological soil crusts in the Mojave desert and describing Neophaeococcomyces mojavensis, and introducing the new genera and species Taxawa tesnikishii.</title>
        <authorList>
            <person name="Kurbessoian T."/>
            <person name="Stajich J.E."/>
        </authorList>
    </citation>
    <scope>NUCLEOTIDE SEQUENCE</scope>
    <source>
        <strain evidence="1">JES_112</strain>
    </source>
</reference>
<accession>A0ACC3ADG6</accession>
<comment type="caution">
    <text evidence="1">The sequence shown here is derived from an EMBL/GenBank/DDBJ whole genome shotgun (WGS) entry which is preliminary data.</text>
</comment>
<name>A0ACC3ADG6_9EURO</name>
<gene>
    <name evidence="1" type="ORF">H2198_002724</name>
</gene>